<organism evidence="2 3">
    <name type="scientific">Asparagus officinalis</name>
    <name type="common">Garden asparagus</name>
    <dbReference type="NCBI Taxonomy" id="4686"/>
    <lineage>
        <taxon>Eukaryota</taxon>
        <taxon>Viridiplantae</taxon>
        <taxon>Streptophyta</taxon>
        <taxon>Embryophyta</taxon>
        <taxon>Tracheophyta</taxon>
        <taxon>Spermatophyta</taxon>
        <taxon>Magnoliopsida</taxon>
        <taxon>Liliopsida</taxon>
        <taxon>Asparagales</taxon>
        <taxon>Asparagaceae</taxon>
        <taxon>Asparagoideae</taxon>
        <taxon>Asparagus</taxon>
    </lineage>
</organism>
<feature type="transmembrane region" description="Helical" evidence="1">
    <location>
        <begin position="12"/>
        <end position="30"/>
    </location>
</feature>
<dbReference type="OMA" id="RCKVMIA"/>
<dbReference type="EMBL" id="CM007383">
    <property type="protein sequence ID" value="ONK76034.1"/>
    <property type="molecule type" value="Genomic_DNA"/>
</dbReference>
<gene>
    <name evidence="2" type="ORF">A4U43_C03F23140</name>
</gene>
<accession>A0A5P1FDA2</accession>
<evidence type="ECO:0000313" key="3">
    <source>
        <dbReference type="Proteomes" id="UP000243459"/>
    </source>
</evidence>
<proteinExistence type="predicted"/>
<keyword evidence="1" id="KW-1133">Transmembrane helix</keyword>
<protein>
    <recommendedName>
        <fullName evidence="4">Protein PHLOEM PROTEIN 2-LIKE A10</fullName>
    </recommendedName>
</protein>
<dbReference type="Gramene" id="ONK76034">
    <property type="protein sequence ID" value="ONK76034"/>
    <property type="gene ID" value="A4U43_C03F23140"/>
</dbReference>
<dbReference type="PANTHER" id="PTHR21477">
    <property type="entry name" value="ZGC:172139"/>
    <property type="match status" value="1"/>
</dbReference>
<keyword evidence="1" id="KW-0812">Transmembrane</keyword>
<evidence type="ECO:0008006" key="4">
    <source>
        <dbReference type="Google" id="ProtNLM"/>
    </source>
</evidence>
<feature type="transmembrane region" description="Helical" evidence="1">
    <location>
        <begin position="353"/>
        <end position="373"/>
    </location>
</feature>
<sequence>MSLDLLRRRRKHLLFIAAAGVSFYGAYKLYHHPSISSKRNKLASLLKTIISVSDAVTSSADTVNLLLTDLNGFLRSNSDEIPNSLKQISKLARSDDFSGSICRFSEALTVGLSKGFGSVSGPESGPGFSDKLLDKLFSNAGSGFVSIVAGSFAKNLVLGFYSTGDQSDETSSSSGSKWIDLICDDKCRDTIAECIRVFVSNAVAVYLDKTMEVNTYDEFFSGLTNPRHEVKVKDFLVSVCNGAVETLVKTSHQVLTTSNQEDQTLPRRGGSSDERIKEIGRWVNQVSSTMAVPRNRRLVLDVTGRVTFETVKSFLEFVMLKTYDGVKRASNIVHEEVIERGFEVMRYVSARSMLIVTICFALCMHVMAGIKILDTNVTQHLVLLQ</sequence>
<evidence type="ECO:0000256" key="1">
    <source>
        <dbReference type="SAM" id="Phobius"/>
    </source>
</evidence>
<keyword evidence="3" id="KW-1185">Reference proteome</keyword>
<reference evidence="3" key="1">
    <citation type="journal article" date="2017" name="Nat. Commun.">
        <title>The asparagus genome sheds light on the origin and evolution of a young Y chromosome.</title>
        <authorList>
            <person name="Harkess A."/>
            <person name="Zhou J."/>
            <person name="Xu C."/>
            <person name="Bowers J.E."/>
            <person name="Van der Hulst R."/>
            <person name="Ayyampalayam S."/>
            <person name="Mercati F."/>
            <person name="Riccardi P."/>
            <person name="McKain M.R."/>
            <person name="Kakrana A."/>
            <person name="Tang H."/>
            <person name="Ray J."/>
            <person name="Groenendijk J."/>
            <person name="Arikit S."/>
            <person name="Mathioni S.M."/>
            <person name="Nakano M."/>
            <person name="Shan H."/>
            <person name="Telgmann-Rauber A."/>
            <person name="Kanno A."/>
            <person name="Yue Z."/>
            <person name="Chen H."/>
            <person name="Li W."/>
            <person name="Chen Y."/>
            <person name="Xu X."/>
            <person name="Zhang Y."/>
            <person name="Luo S."/>
            <person name="Chen H."/>
            <person name="Gao J."/>
            <person name="Mao Z."/>
            <person name="Pires J.C."/>
            <person name="Luo M."/>
            <person name="Kudrna D."/>
            <person name="Wing R.A."/>
            <person name="Meyers B.C."/>
            <person name="Yi K."/>
            <person name="Kong H."/>
            <person name="Lavrijsen P."/>
            <person name="Sunseri F."/>
            <person name="Falavigna A."/>
            <person name="Ye Y."/>
            <person name="Leebens-Mack J.H."/>
            <person name="Chen G."/>
        </authorList>
    </citation>
    <scope>NUCLEOTIDE SEQUENCE [LARGE SCALE GENOMIC DNA]</scope>
    <source>
        <strain evidence="3">cv. DH0086</strain>
    </source>
</reference>
<dbReference type="PANTHER" id="PTHR21477:SF12">
    <property type="entry name" value="PROTEIN PHLOEM PROTEIN 2-LIKE A10"/>
    <property type="match status" value="1"/>
</dbReference>
<dbReference type="Proteomes" id="UP000243459">
    <property type="component" value="Chromosome 3"/>
</dbReference>
<name>A0A5P1FDA2_ASPOF</name>
<dbReference type="AlphaFoldDB" id="A0A5P1FDA2"/>
<evidence type="ECO:0000313" key="2">
    <source>
        <dbReference type="EMBL" id="ONK76034.1"/>
    </source>
</evidence>
<dbReference type="OrthoDB" id="1641131at2759"/>
<keyword evidence="1" id="KW-0472">Membrane</keyword>
<dbReference type="InterPro" id="IPR019141">
    <property type="entry name" value="DUF2045"/>
</dbReference>